<evidence type="ECO:0000256" key="5">
    <source>
        <dbReference type="ARBA" id="ARBA00023136"/>
    </source>
</evidence>
<sequence>MNAGTVDAGQPAATHGAARRETARRPLDLVLALAGLLVVAAVLALVRLTTTGVPRPAEAEELRALLPPALLALAAGLANLTVIILACATSVERLVHREFRDVARALTAALLGYLVAVGVNAAINSPAGPAGLPVLLAGSGHGGALSHPLHGYLASVIAYARAATLGHLPRIRTAIWGGIAVTAASVLLSGYATALALLLTLLLGLAGALAARYAIGVAGPPLAVDRLVRELRRFGFDPLGLTELGTDTEGGQRYAVDLVDRRLDVTVLRADVSTGVWKRLFGRLLLRDPAAPPMLLSLRRRVEHAALLDYAAAAAGAASPRLLAVGELGPGTAVLVREHRRTRALEEIPDDEITDRLLAAVWSELALLQRHRVAHRNLSGRTVGVRMDGRAVFVNLSGGSVAAGAITASLDIAALLTTLALRVGARRSVATAVRELGTEAVAAALPFLQPAGLPPAVRDDLRTARGTLGEVRAEVTRVAPDAPAGPAQLERMRPRTVVSVALAVVVGAVLVSQLTDVDLRTIQDASLAWTAGALLMSAVCTFAAALALIGFVPIRLPLWRTVLVQLSGSFVRIAAPAGLGSLALNTRYVTLQGASTALAISAVGVSQLVGLLTHVPLLLLCAYLTGTADPADFSPSATLIGVAAVLSVLVAAVFALPGLRRLLLQRVRPYFQGVLPQFLDLAQQPRRLALGVGGTLLLTLGFVFCLYCSVRAFGGDAPIAAVAVVFLAGNALGSAAPSPGGLGAVEAALLGGLTAVAGVPAGVALPAVLLFRLLTFWLPVLPGWAAFHHLTRRRAL</sequence>
<dbReference type="EMBL" id="JBHTBH010000002">
    <property type="protein sequence ID" value="MFC7327071.1"/>
    <property type="molecule type" value="Genomic_DNA"/>
</dbReference>
<feature type="transmembrane region" description="Helical" evidence="6">
    <location>
        <begin position="69"/>
        <end position="91"/>
    </location>
</feature>
<evidence type="ECO:0000313" key="8">
    <source>
        <dbReference type="Proteomes" id="UP001596540"/>
    </source>
</evidence>
<dbReference type="Pfam" id="PF03706">
    <property type="entry name" value="LPG_synthase_TM"/>
    <property type="match status" value="1"/>
</dbReference>
<protein>
    <submittedName>
        <fullName evidence="7">YbhN family protein</fullName>
    </submittedName>
</protein>
<feature type="transmembrane region" description="Helical" evidence="6">
    <location>
        <begin position="719"/>
        <end position="736"/>
    </location>
</feature>
<feature type="transmembrane region" description="Helical" evidence="6">
    <location>
        <begin position="637"/>
        <end position="659"/>
    </location>
</feature>
<reference evidence="8" key="1">
    <citation type="journal article" date="2019" name="Int. J. Syst. Evol. Microbiol.">
        <title>The Global Catalogue of Microorganisms (GCM) 10K type strain sequencing project: providing services to taxonomists for standard genome sequencing and annotation.</title>
        <authorList>
            <consortium name="The Broad Institute Genomics Platform"/>
            <consortium name="The Broad Institute Genome Sequencing Center for Infectious Disease"/>
            <person name="Wu L."/>
            <person name="Ma J."/>
        </authorList>
    </citation>
    <scope>NUCLEOTIDE SEQUENCE [LARGE SCALE GENOMIC DNA]</scope>
    <source>
        <strain evidence="8">CGMCC 4.7382</strain>
    </source>
</reference>
<dbReference type="Proteomes" id="UP001596540">
    <property type="component" value="Unassembled WGS sequence"/>
</dbReference>
<keyword evidence="8" id="KW-1185">Reference proteome</keyword>
<feature type="transmembrane region" description="Helical" evidence="6">
    <location>
        <begin position="743"/>
        <end position="763"/>
    </location>
</feature>
<feature type="transmembrane region" description="Helical" evidence="6">
    <location>
        <begin position="174"/>
        <end position="192"/>
    </location>
</feature>
<keyword evidence="3 6" id="KW-0812">Transmembrane</keyword>
<dbReference type="RefSeq" id="WP_379869214.1">
    <property type="nucleotide sequence ID" value="NZ_JBHTBH010000002.1"/>
</dbReference>
<dbReference type="InterPro" id="IPR022791">
    <property type="entry name" value="L-PG_synthase/AglD"/>
</dbReference>
<evidence type="ECO:0000256" key="2">
    <source>
        <dbReference type="ARBA" id="ARBA00022475"/>
    </source>
</evidence>
<evidence type="ECO:0000256" key="4">
    <source>
        <dbReference type="ARBA" id="ARBA00022989"/>
    </source>
</evidence>
<comment type="subcellular location">
    <subcellularLocation>
        <location evidence="1">Cell membrane</location>
        <topology evidence="1">Multi-pass membrane protein</topology>
    </subcellularLocation>
</comment>
<accession>A0ABW2KCX6</accession>
<keyword evidence="4 6" id="KW-1133">Transmembrane helix</keyword>
<feature type="transmembrane region" description="Helical" evidence="6">
    <location>
        <begin position="198"/>
        <end position="224"/>
    </location>
</feature>
<evidence type="ECO:0000313" key="7">
    <source>
        <dbReference type="EMBL" id="MFC7327071.1"/>
    </source>
</evidence>
<feature type="transmembrane region" description="Helical" evidence="6">
    <location>
        <begin position="497"/>
        <end position="515"/>
    </location>
</feature>
<comment type="caution">
    <text evidence="7">The sequence shown here is derived from an EMBL/GenBank/DDBJ whole genome shotgun (WGS) entry which is preliminary data.</text>
</comment>
<feature type="transmembrane region" description="Helical" evidence="6">
    <location>
        <begin position="688"/>
        <end position="713"/>
    </location>
</feature>
<name>A0ABW2KCX6_9ACTN</name>
<feature type="transmembrane region" description="Helical" evidence="6">
    <location>
        <begin position="103"/>
        <end position="123"/>
    </location>
</feature>
<organism evidence="7 8">
    <name type="scientific">Marinactinospora rubrisoli</name>
    <dbReference type="NCBI Taxonomy" id="2715399"/>
    <lineage>
        <taxon>Bacteria</taxon>
        <taxon>Bacillati</taxon>
        <taxon>Actinomycetota</taxon>
        <taxon>Actinomycetes</taxon>
        <taxon>Streptosporangiales</taxon>
        <taxon>Nocardiopsidaceae</taxon>
        <taxon>Marinactinospora</taxon>
    </lineage>
</organism>
<dbReference type="PANTHER" id="PTHR39087">
    <property type="entry name" value="UPF0104 MEMBRANE PROTEIN MJ1595"/>
    <property type="match status" value="1"/>
</dbReference>
<feature type="transmembrane region" description="Helical" evidence="6">
    <location>
        <begin position="29"/>
        <end position="49"/>
    </location>
</feature>
<proteinExistence type="predicted"/>
<gene>
    <name evidence="7" type="ORF">ACFQRF_04890</name>
</gene>
<feature type="transmembrane region" description="Helical" evidence="6">
    <location>
        <begin position="597"/>
        <end position="625"/>
    </location>
</feature>
<evidence type="ECO:0000256" key="6">
    <source>
        <dbReference type="SAM" id="Phobius"/>
    </source>
</evidence>
<dbReference type="PANTHER" id="PTHR39087:SF2">
    <property type="entry name" value="UPF0104 MEMBRANE PROTEIN MJ1595"/>
    <property type="match status" value="1"/>
</dbReference>
<evidence type="ECO:0000256" key="3">
    <source>
        <dbReference type="ARBA" id="ARBA00022692"/>
    </source>
</evidence>
<keyword evidence="2" id="KW-1003">Cell membrane</keyword>
<evidence type="ECO:0000256" key="1">
    <source>
        <dbReference type="ARBA" id="ARBA00004651"/>
    </source>
</evidence>
<feature type="transmembrane region" description="Helical" evidence="6">
    <location>
        <begin position="143"/>
        <end position="162"/>
    </location>
</feature>
<keyword evidence="5 6" id="KW-0472">Membrane</keyword>
<feature type="transmembrane region" description="Helical" evidence="6">
    <location>
        <begin position="527"/>
        <end position="552"/>
    </location>
</feature>